<dbReference type="Gene3D" id="1.20.1280.50">
    <property type="match status" value="1"/>
</dbReference>
<dbReference type="Pfam" id="PF07734">
    <property type="entry name" value="FBA_1"/>
    <property type="match status" value="2"/>
</dbReference>
<protein>
    <recommendedName>
        <fullName evidence="1">F-box domain-containing protein</fullName>
    </recommendedName>
</protein>
<keyword evidence="3" id="KW-1185">Reference proteome</keyword>
<feature type="domain" description="F-box" evidence="1">
    <location>
        <begin position="7"/>
        <end position="47"/>
    </location>
</feature>
<dbReference type="PANTHER" id="PTHR31672">
    <property type="entry name" value="BNACNNG10540D PROTEIN"/>
    <property type="match status" value="1"/>
</dbReference>
<dbReference type="InterPro" id="IPR050796">
    <property type="entry name" value="SCF_F-box_component"/>
</dbReference>
<dbReference type="InterPro" id="IPR006527">
    <property type="entry name" value="F-box-assoc_dom_typ1"/>
</dbReference>
<evidence type="ECO:0000313" key="3">
    <source>
        <dbReference type="Proteomes" id="UP000824890"/>
    </source>
</evidence>
<dbReference type="Pfam" id="PF00646">
    <property type="entry name" value="F-box"/>
    <property type="match status" value="1"/>
</dbReference>
<proteinExistence type="predicted"/>
<dbReference type="SMART" id="SM00256">
    <property type="entry name" value="FBOX"/>
    <property type="match status" value="1"/>
</dbReference>
<organism evidence="2 3">
    <name type="scientific">Brassica napus</name>
    <name type="common">Rape</name>
    <dbReference type="NCBI Taxonomy" id="3708"/>
    <lineage>
        <taxon>Eukaryota</taxon>
        <taxon>Viridiplantae</taxon>
        <taxon>Streptophyta</taxon>
        <taxon>Embryophyta</taxon>
        <taxon>Tracheophyta</taxon>
        <taxon>Spermatophyta</taxon>
        <taxon>Magnoliopsida</taxon>
        <taxon>eudicotyledons</taxon>
        <taxon>Gunneridae</taxon>
        <taxon>Pentapetalae</taxon>
        <taxon>rosids</taxon>
        <taxon>malvids</taxon>
        <taxon>Brassicales</taxon>
        <taxon>Brassicaceae</taxon>
        <taxon>Brassiceae</taxon>
        <taxon>Brassica</taxon>
    </lineage>
</organism>
<dbReference type="PANTHER" id="PTHR31672:SF13">
    <property type="entry name" value="F-BOX PROTEIN CPR30-LIKE"/>
    <property type="match status" value="1"/>
</dbReference>
<dbReference type="NCBIfam" id="TIGR01640">
    <property type="entry name" value="F_box_assoc_1"/>
    <property type="match status" value="2"/>
</dbReference>
<dbReference type="InterPro" id="IPR036047">
    <property type="entry name" value="F-box-like_dom_sf"/>
</dbReference>
<name>A0ABQ7ZJ57_BRANA</name>
<reference evidence="2 3" key="1">
    <citation type="submission" date="2021-05" db="EMBL/GenBank/DDBJ databases">
        <title>Genome Assembly of Synthetic Allotetraploid Brassica napus Reveals Homoeologous Exchanges between Subgenomes.</title>
        <authorList>
            <person name="Davis J.T."/>
        </authorList>
    </citation>
    <scope>NUCLEOTIDE SEQUENCE [LARGE SCALE GENOMIC DNA]</scope>
    <source>
        <strain evidence="3">cv. Da-Ae</strain>
        <tissue evidence="2">Seedling</tissue>
    </source>
</reference>
<dbReference type="InterPro" id="IPR001810">
    <property type="entry name" value="F-box_dom"/>
</dbReference>
<dbReference type="InterPro" id="IPR017451">
    <property type="entry name" value="F-box-assoc_interact_dom"/>
</dbReference>
<gene>
    <name evidence="2" type="ORF">HID58_067673</name>
</gene>
<evidence type="ECO:0000313" key="2">
    <source>
        <dbReference type="EMBL" id="KAH0880279.1"/>
    </source>
</evidence>
<sequence length="699" mass="80822">MERISDLSQDLIEEILSRLPLTSQRAASSTCKQWNDLYKDESCTKKHRGKAANDTMMIRVCNSRACLVSVDLQGARKQKNGLFELSTEPIGQLNHITVSDVYHCDGLLLCLHKKGMVKSDSVVWNPYLGQARWIKPSKFFSKFDRYCLGYDNKNNHKILRFLHHDNYGTTVEHEIFNFKVLHLTPDWIIPYKGQGGLSLKGNTYFVARERLGMREYVICFDFTSERFRHCLDLESNYGNGETVILSAVKEEQLAVLIYRVDTNAIEIRITRKIEANEVSWRNFLKVDMKPFMLRGMFSMSPPCRSFFVDEKKKLALICDNHFSRAYMIGEDNYFKIVAQGKTTHWPVVCSYVPSLVQIPKGPVHARGKRKILSRVPLTSQRAARSTCKLDPLANNGMVCIKMKVLQRSTVLIGQLNHIMVSDDDGFWLCLPKNGMVKSDPVVWNPYLGQVRWIKPKNQLTISGRYCMGYDNKNNHKILRFLHHFNGTTVEHEIFNFKSDSWRVLHLTADWIIPDHPLGLSLKGNTYFVAKEIKLEMITSLICFDFTSQRFRRCLDLDSNSRSGDTVILSSVREEQLALLFQHLDTYEIEIRITTKIEEANEVIWINFLKVDVKPLGFSETFWKFLWYGSFFVDEKKKVALISDNPFSRVYMIGEDNYFKVVAPGEATYWKHVCSYVPSSSVQIRKGPVHARGKRKIRDC</sequence>
<dbReference type="SUPFAM" id="SSF81383">
    <property type="entry name" value="F-box domain"/>
    <property type="match status" value="1"/>
</dbReference>
<dbReference type="Proteomes" id="UP000824890">
    <property type="component" value="Unassembled WGS sequence"/>
</dbReference>
<dbReference type="EMBL" id="JAGKQM010000015">
    <property type="protein sequence ID" value="KAH0880279.1"/>
    <property type="molecule type" value="Genomic_DNA"/>
</dbReference>
<comment type="caution">
    <text evidence="2">The sequence shown here is derived from an EMBL/GenBank/DDBJ whole genome shotgun (WGS) entry which is preliminary data.</text>
</comment>
<evidence type="ECO:0000259" key="1">
    <source>
        <dbReference type="SMART" id="SM00256"/>
    </source>
</evidence>
<accession>A0ABQ7ZJ57</accession>